<dbReference type="InterPro" id="IPR036047">
    <property type="entry name" value="F-box-like_dom_sf"/>
</dbReference>
<accession>A0A0D7B6Z8</accession>
<proteinExistence type="predicted"/>
<reference evidence="1 2" key="1">
    <citation type="journal article" date="2015" name="Fungal Genet. Biol.">
        <title>Evolution of novel wood decay mechanisms in Agaricales revealed by the genome sequences of Fistulina hepatica and Cylindrobasidium torrendii.</title>
        <authorList>
            <person name="Floudas D."/>
            <person name="Held B.W."/>
            <person name="Riley R."/>
            <person name="Nagy L.G."/>
            <person name="Koehler G."/>
            <person name="Ransdell A.S."/>
            <person name="Younus H."/>
            <person name="Chow J."/>
            <person name="Chiniquy J."/>
            <person name="Lipzen A."/>
            <person name="Tritt A."/>
            <person name="Sun H."/>
            <person name="Haridas S."/>
            <person name="LaButti K."/>
            <person name="Ohm R.A."/>
            <person name="Kues U."/>
            <person name="Blanchette R.A."/>
            <person name="Grigoriev I.V."/>
            <person name="Minto R.E."/>
            <person name="Hibbett D.S."/>
        </authorList>
    </citation>
    <scope>NUCLEOTIDE SEQUENCE [LARGE SCALE GENOMIC DNA]</scope>
    <source>
        <strain evidence="1 2">FP15055 ss-10</strain>
    </source>
</reference>
<gene>
    <name evidence="1" type="ORF">CYLTODRAFT_35299</name>
</gene>
<dbReference type="OrthoDB" id="2788229at2759"/>
<sequence>MPISDLPPELIQEHIISNIDNYDTVEACTLVCSAWRAAAQPIIFRSVRLADPYTSAGTMCYRFHQLLTMSPHLAQYVTHIAIADGMQERRWLARQEQKLSFILPLLINVKHISISFVDLPYPQLSLSLRNALRTLFRAPHVKDITLRGMRDLPGWNEFFFLLSGCTAERVSLYAFTVSSASNAISIRQKTPATPRVQTDIRMLEVDIEPDEMKKLALWLDNPGACVDMSTLKTFAYRSIRLADIGACSQVVRTRALENLETLQLIFPDVGR</sequence>
<evidence type="ECO:0000313" key="1">
    <source>
        <dbReference type="EMBL" id="KIY66323.1"/>
    </source>
</evidence>
<organism evidence="1 2">
    <name type="scientific">Cylindrobasidium torrendii FP15055 ss-10</name>
    <dbReference type="NCBI Taxonomy" id="1314674"/>
    <lineage>
        <taxon>Eukaryota</taxon>
        <taxon>Fungi</taxon>
        <taxon>Dikarya</taxon>
        <taxon>Basidiomycota</taxon>
        <taxon>Agaricomycotina</taxon>
        <taxon>Agaricomycetes</taxon>
        <taxon>Agaricomycetidae</taxon>
        <taxon>Agaricales</taxon>
        <taxon>Marasmiineae</taxon>
        <taxon>Physalacriaceae</taxon>
        <taxon>Cylindrobasidium</taxon>
    </lineage>
</organism>
<keyword evidence="2" id="KW-1185">Reference proteome</keyword>
<dbReference type="EMBL" id="KN880558">
    <property type="protein sequence ID" value="KIY66323.1"/>
    <property type="molecule type" value="Genomic_DNA"/>
</dbReference>
<dbReference type="SUPFAM" id="SSF81383">
    <property type="entry name" value="F-box domain"/>
    <property type="match status" value="1"/>
</dbReference>
<dbReference type="Proteomes" id="UP000054007">
    <property type="component" value="Unassembled WGS sequence"/>
</dbReference>
<evidence type="ECO:0000313" key="2">
    <source>
        <dbReference type="Proteomes" id="UP000054007"/>
    </source>
</evidence>
<name>A0A0D7B6Z8_9AGAR</name>
<dbReference type="Gene3D" id="1.20.1280.50">
    <property type="match status" value="1"/>
</dbReference>
<dbReference type="AlphaFoldDB" id="A0A0D7B6Z8"/>
<protein>
    <submittedName>
        <fullName evidence="1">Uncharacterized protein</fullName>
    </submittedName>
</protein>